<keyword evidence="2" id="KW-1185">Reference proteome</keyword>
<name>A0A6A0A1P5_HAELA</name>
<evidence type="ECO:0000313" key="2">
    <source>
        <dbReference type="Proteomes" id="UP000485058"/>
    </source>
</evidence>
<evidence type="ECO:0000313" key="1">
    <source>
        <dbReference type="EMBL" id="GFH25564.1"/>
    </source>
</evidence>
<protein>
    <submittedName>
        <fullName evidence="1">Uncharacterized protein</fullName>
    </submittedName>
</protein>
<proteinExistence type="predicted"/>
<dbReference type="Proteomes" id="UP000485058">
    <property type="component" value="Unassembled WGS sequence"/>
</dbReference>
<dbReference type="AlphaFoldDB" id="A0A6A0A1P5"/>
<sequence length="166" mass="18582">MVALPDLVLAAGSPCPSFLFQLCFLARMAMVWVSWPFLKETLSYNGCLGIFVFMDVLPVLSSQLQLQTHMILEAAYSLSWLPIFVATSQHPITWQAQQPHNALEATTLQLPFAAADDATWLHYRSPLGCVKQVWAGPYHWHRLHVAHPSVVCPAPHWPVAQHPAAY</sequence>
<dbReference type="EMBL" id="BLLF01002849">
    <property type="protein sequence ID" value="GFH25564.1"/>
    <property type="molecule type" value="Genomic_DNA"/>
</dbReference>
<reference evidence="1 2" key="1">
    <citation type="submission" date="2020-02" db="EMBL/GenBank/DDBJ databases">
        <title>Draft genome sequence of Haematococcus lacustris strain NIES-144.</title>
        <authorList>
            <person name="Morimoto D."/>
            <person name="Nakagawa S."/>
            <person name="Yoshida T."/>
            <person name="Sawayama S."/>
        </authorList>
    </citation>
    <scope>NUCLEOTIDE SEQUENCE [LARGE SCALE GENOMIC DNA]</scope>
    <source>
        <strain evidence="1 2">NIES-144</strain>
    </source>
</reference>
<organism evidence="1 2">
    <name type="scientific">Haematococcus lacustris</name>
    <name type="common">Green alga</name>
    <name type="synonym">Haematococcus pluvialis</name>
    <dbReference type="NCBI Taxonomy" id="44745"/>
    <lineage>
        <taxon>Eukaryota</taxon>
        <taxon>Viridiplantae</taxon>
        <taxon>Chlorophyta</taxon>
        <taxon>core chlorophytes</taxon>
        <taxon>Chlorophyceae</taxon>
        <taxon>CS clade</taxon>
        <taxon>Chlamydomonadales</taxon>
        <taxon>Haematococcaceae</taxon>
        <taxon>Haematococcus</taxon>
    </lineage>
</organism>
<gene>
    <name evidence="1" type="ORF">HaLaN_23549</name>
</gene>
<comment type="caution">
    <text evidence="1">The sequence shown here is derived from an EMBL/GenBank/DDBJ whole genome shotgun (WGS) entry which is preliminary data.</text>
</comment>
<feature type="non-terminal residue" evidence="1">
    <location>
        <position position="1"/>
    </location>
</feature>
<accession>A0A6A0A1P5</accession>